<organism evidence="2 3">
    <name type="scientific">Amycolatopsis ultiminotia</name>
    <dbReference type="NCBI Taxonomy" id="543629"/>
    <lineage>
        <taxon>Bacteria</taxon>
        <taxon>Bacillati</taxon>
        <taxon>Actinomycetota</taxon>
        <taxon>Actinomycetes</taxon>
        <taxon>Pseudonocardiales</taxon>
        <taxon>Pseudonocardiaceae</taxon>
        <taxon>Amycolatopsis</taxon>
    </lineage>
</organism>
<feature type="transmembrane region" description="Helical" evidence="1">
    <location>
        <begin position="13"/>
        <end position="33"/>
    </location>
</feature>
<keyword evidence="3" id="KW-1185">Reference proteome</keyword>
<evidence type="ECO:0000256" key="1">
    <source>
        <dbReference type="SAM" id="Phobius"/>
    </source>
</evidence>
<sequence length="325" mass="33248">MIINVATDLKTNVWAWLAVGVLVGAGAVTGWAAERRSPPAPGSPSRAAPVAEAVNQANYAEHGVQVHVGGSSEQITVKSRSGTAGVTLGVLVIVATLAGMAAGAWLIPRAEPAAAGPTGSGAAAPAWAMTMQPEQCDTGWVVPDHGQSSIPVPDSGGPEGAVLTSGGRVEVTFQGVRDEAAVLHSISVEVVRRAPALPGIYLPGLCGSDVRPHFYATDLDAPRPVVVPAAGEEGGVSVPARQFSFQVGKSDVEKAIVVPNVAKGSVEWYLHVKWSSGNSQGDLRIGDGDRPFRTTAATAAKKWCTQYPADGSAVWGKPDGATPCA</sequence>
<keyword evidence="1" id="KW-0812">Transmembrane</keyword>
<evidence type="ECO:0000313" key="2">
    <source>
        <dbReference type="EMBL" id="GAA3563644.1"/>
    </source>
</evidence>
<evidence type="ECO:0000313" key="3">
    <source>
        <dbReference type="Proteomes" id="UP001500689"/>
    </source>
</evidence>
<dbReference type="RefSeq" id="WP_344864685.1">
    <property type="nucleotide sequence ID" value="NZ_BAAAZN010000012.1"/>
</dbReference>
<feature type="transmembrane region" description="Helical" evidence="1">
    <location>
        <begin position="84"/>
        <end position="107"/>
    </location>
</feature>
<proteinExistence type="predicted"/>
<reference evidence="3" key="1">
    <citation type="journal article" date="2019" name="Int. J. Syst. Evol. Microbiol.">
        <title>The Global Catalogue of Microorganisms (GCM) 10K type strain sequencing project: providing services to taxonomists for standard genome sequencing and annotation.</title>
        <authorList>
            <consortium name="The Broad Institute Genomics Platform"/>
            <consortium name="The Broad Institute Genome Sequencing Center for Infectious Disease"/>
            <person name="Wu L."/>
            <person name="Ma J."/>
        </authorList>
    </citation>
    <scope>NUCLEOTIDE SEQUENCE [LARGE SCALE GENOMIC DNA]</scope>
    <source>
        <strain evidence="3">JCM 16898</strain>
    </source>
</reference>
<gene>
    <name evidence="2" type="ORF">GCM10022222_54280</name>
</gene>
<comment type="caution">
    <text evidence="2">The sequence shown here is derived from an EMBL/GenBank/DDBJ whole genome shotgun (WGS) entry which is preliminary data.</text>
</comment>
<keyword evidence="1" id="KW-1133">Transmembrane helix</keyword>
<name>A0ABP6X9G5_9PSEU</name>
<accession>A0ABP6X9G5</accession>
<protein>
    <submittedName>
        <fullName evidence="2">Uncharacterized protein</fullName>
    </submittedName>
</protein>
<dbReference type="Proteomes" id="UP001500689">
    <property type="component" value="Unassembled WGS sequence"/>
</dbReference>
<keyword evidence="1" id="KW-0472">Membrane</keyword>
<dbReference type="EMBL" id="BAAAZN010000012">
    <property type="protein sequence ID" value="GAA3563644.1"/>
    <property type="molecule type" value="Genomic_DNA"/>
</dbReference>